<sequence>MKILLYLLPFCFLVGGNPENDHTHKSTIHRIDEWHTITVSKNEQIYVYIKQDSLYNLFITAYDKHRNVYGSQAVMFSDVIRKPTLITAVQLDNTTKEKEFVIKSFNKGSTYGAQSLFIIWTDDYTWYVTRDIFQRAMLEDRNKDGVYEIVEYYGSSNKKGKVYRFRNGGFQEL</sequence>
<dbReference type="AlphaFoldDB" id="A0AAE3R8E0"/>
<accession>A0AAE3R8E0</accession>
<dbReference type="EMBL" id="JASJOU010000008">
    <property type="protein sequence ID" value="MDJ1503305.1"/>
    <property type="molecule type" value="Genomic_DNA"/>
</dbReference>
<protein>
    <submittedName>
        <fullName evidence="1">Uncharacterized protein</fullName>
    </submittedName>
</protein>
<evidence type="ECO:0000313" key="2">
    <source>
        <dbReference type="Proteomes" id="UP001232063"/>
    </source>
</evidence>
<proteinExistence type="predicted"/>
<dbReference type="Proteomes" id="UP001232063">
    <property type="component" value="Unassembled WGS sequence"/>
</dbReference>
<organism evidence="1 2">
    <name type="scientific">Xanthocytophaga agilis</name>
    <dbReference type="NCBI Taxonomy" id="3048010"/>
    <lineage>
        <taxon>Bacteria</taxon>
        <taxon>Pseudomonadati</taxon>
        <taxon>Bacteroidota</taxon>
        <taxon>Cytophagia</taxon>
        <taxon>Cytophagales</taxon>
        <taxon>Rhodocytophagaceae</taxon>
        <taxon>Xanthocytophaga</taxon>
    </lineage>
</organism>
<name>A0AAE3R8E0_9BACT</name>
<reference evidence="1" key="1">
    <citation type="submission" date="2023-05" db="EMBL/GenBank/DDBJ databases">
        <authorList>
            <person name="Zhang X."/>
        </authorList>
    </citation>
    <scope>NUCLEOTIDE SEQUENCE</scope>
    <source>
        <strain evidence="1">BD1B2-1</strain>
    </source>
</reference>
<keyword evidence="2" id="KW-1185">Reference proteome</keyword>
<comment type="caution">
    <text evidence="1">The sequence shown here is derived from an EMBL/GenBank/DDBJ whole genome shotgun (WGS) entry which is preliminary data.</text>
</comment>
<gene>
    <name evidence="1" type="ORF">QNI22_21735</name>
</gene>
<evidence type="ECO:0000313" key="1">
    <source>
        <dbReference type="EMBL" id="MDJ1503305.1"/>
    </source>
</evidence>
<dbReference type="RefSeq" id="WP_314513913.1">
    <property type="nucleotide sequence ID" value="NZ_JASJOU010000008.1"/>
</dbReference>